<reference evidence="2" key="1">
    <citation type="submission" date="2023-10" db="EMBL/GenBank/DDBJ databases">
        <authorList>
            <person name="Chen Y."/>
            <person name="Shah S."/>
            <person name="Dougan E. K."/>
            <person name="Thang M."/>
            <person name="Chan C."/>
        </authorList>
    </citation>
    <scope>NUCLEOTIDE SEQUENCE [LARGE SCALE GENOMIC DNA]</scope>
</reference>
<dbReference type="EMBL" id="CAUYUJ010018622">
    <property type="protein sequence ID" value="CAK0885087.1"/>
    <property type="molecule type" value="Genomic_DNA"/>
</dbReference>
<evidence type="ECO:0000313" key="3">
    <source>
        <dbReference type="Proteomes" id="UP001189429"/>
    </source>
</evidence>
<feature type="compositionally biased region" description="Basic residues" evidence="1">
    <location>
        <begin position="31"/>
        <end position="43"/>
    </location>
</feature>
<keyword evidence="3" id="KW-1185">Reference proteome</keyword>
<feature type="compositionally biased region" description="Polar residues" evidence="1">
    <location>
        <begin position="1"/>
        <end position="14"/>
    </location>
</feature>
<feature type="region of interest" description="Disordered" evidence="1">
    <location>
        <begin position="1"/>
        <end position="66"/>
    </location>
</feature>
<feature type="compositionally biased region" description="Low complexity" evidence="1">
    <location>
        <begin position="15"/>
        <end position="30"/>
    </location>
</feature>
<name>A0ABN9WIW0_9DINO</name>
<gene>
    <name evidence="2" type="ORF">PCOR1329_LOCUS66798</name>
</gene>
<evidence type="ECO:0000256" key="1">
    <source>
        <dbReference type="SAM" id="MobiDB-lite"/>
    </source>
</evidence>
<feature type="compositionally biased region" description="Polar residues" evidence="1">
    <location>
        <begin position="56"/>
        <end position="66"/>
    </location>
</feature>
<organism evidence="2 3">
    <name type="scientific">Prorocentrum cordatum</name>
    <dbReference type="NCBI Taxonomy" id="2364126"/>
    <lineage>
        <taxon>Eukaryota</taxon>
        <taxon>Sar</taxon>
        <taxon>Alveolata</taxon>
        <taxon>Dinophyceae</taxon>
        <taxon>Prorocentrales</taxon>
        <taxon>Prorocentraceae</taxon>
        <taxon>Prorocentrum</taxon>
    </lineage>
</organism>
<feature type="non-terminal residue" evidence="2">
    <location>
        <position position="66"/>
    </location>
</feature>
<comment type="caution">
    <text evidence="2">The sequence shown here is derived from an EMBL/GenBank/DDBJ whole genome shotgun (WGS) entry which is preliminary data.</text>
</comment>
<evidence type="ECO:0000313" key="2">
    <source>
        <dbReference type="EMBL" id="CAK0885087.1"/>
    </source>
</evidence>
<feature type="non-terminal residue" evidence="2">
    <location>
        <position position="1"/>
    </location>
</feature>
<protein>
    <submittedName>
        <fullName evidence="2">Uncharacterized protein</fullName>
    </submittedName>
</protein>
<dbReference type="Proteomes" id="UP001189429">
    <property type="component" value="Unassembled WGS sequence"/>
</dbReference>
<sequence length="66" mass="7449">VRSSWLRTRTTWPLSSSSSSSSSSSGSSRRLCSRRPRCRKRSHSISSCPRSRWRIRTSQPCSSSST</sequence>
<proteinExistence type="predicted"/>
<accession>A0ABN9WIW0</accession>